<reference evidence="3" key="1">
    <citation type="submission" date="2022-09" db="EMBL/GenBank/DDBJ databases">
        <title>Haloadaptaus new haloarchaeum isolated from saline soil.</title>
        <authorList>
            <person name="Duran-Viseras A."/>
            <person name="Sanchez-Porro C."/>
            <person name="Ventosa A."/>
        </authorList>
    </citation>
    <scope>NUCLEOTIDE SEQUENCE</scope>
    <source>
        <strain evidence="3">F3-133</strain>
    </source>
</reference>
<accession>A0A9Q4GHV2</accession>
<feature type="domain" description="Calcineurin-like phosphoesterase" evidence="2">
    <location>
        <begin position="1"/>
        <end position="151"/>
    </location>
</feature>
<dbReference type="RefSeq" id="WP_266085884.1">
    <property type="nucleotide sequence ID" value="NZ_RKLV01000002.1"/>
</dbReference>
<evidence type="ECO:0000256" key="1">
    <source>
        <dbReference type="RuleBase" id="RU362039"/>
    </source>
</evidence>
<protein>
    <recommendedName>
        <fullName evidence="1">Phosphoesterase</fullName>
        <ecNumber evidence="1">3.1.4.-</ecNumber>
    </recommendedName>
</protein>
<dbReference type="NCBIfam" id="TIGR00040">
    <property type="entry name" value="yfcE"/>
    <property type="match status" value="1"/>
</dbReference>
<evidence type="ECO:0000259" key="2">
    <source>
        <dbReference type="Pfam" id="PF12850"/>
    </source>
</evidence>
<comment type="caution">
    <text evidence="3">The sequence shown here is derived from an EMBL/GenBank/DDBJ whole genome shotgun (WGS) entry which is preliminary data.</text>
</comment>
<dbReference type="Pfam" id="PF12850">
    <property type="entry name" value="Metallophos_2"/>
    <property type="match status" value="1"/>
</dbReference>
<dbReference type="Gene3D" id="3.60.21.10">
    <property type="match status" value="1"/>
</dbReference>
<dbReference type="InterPro" id="IPR029052">
    <property type="entry name" value="Metallo-depent_PP-like"/>
</dbReference>
<name>A0A9Q4GHV2_9EURY</name>
<evidence type="ECO:0000313" key="3">
    <source>
        <dbReference type="EMBL" id="MCX2818183.1"/>
    </source>
</evidence>
<gene>
    <name evidence="3" type="ORF">EGH25_02300</name>
</gene>
<dbReference type="GO" id="GO:0046872">
    <property type="term" value="F:metal ion binding"/>
    <property type="evidence" value="ECO:0007669"/>
    <property type="project" value="UniProtKB-KW"/>
</dbReference>
<dbReference type="AlphaFoldDB" id="A0A9Q4GHV2"/>
<comment type="cofactor">
    <cofactor evidence="1">
        <name>a divalent metal cation</name>
        <dbReference type="ChEBI" id="CHEBI:60240"/>
    </cofactor>
</comment>
<dbReference type="PANTHER" id="PTHR11124">
    <property type="entry name" value="VACUOLAR SORTING PROTEIN VPS29"/>
    <property type="match status" value="1"/>
</dbReference>
<proteinExistence type="inferred from homology"/>
<comment type="similarity">
    <text evidence="1">Belongs to the metallophosphoesterase superfamily. YfcE family.</text>
</comment>
<evidence type="ECO:0000313" key="4">
    <source>
        <dbReference type="Proteomes" id="UP001149411"/>
    </source>
</evidence>
<dbReference type="EC" id="3.1.4.-" evidence="1"/>
<dbReference type="Proteomes" id="UP001149411">
    <property type="component" value="Unassembled WGS sequence"/>
</dbReference>
<dbReference type="InterPro" id="IPR024654">
    <property type="entry name" value="Calcineurin-like_PHP_lpxH"/>
</dbReference>
<dbReference type="SUPFAM" id="SSF56300">
    <property type="entry name" value="Metallo-dependent phosphatases"/>
    <property type="match status" value="1"/>
</dbReference>
<keyword evidence="1" id="KW-0479">Metal-binding</keyword>
<dbReference type="GO" id="GO:0016787">
    <property type="term" value="F:hydrolase activity"/>
    <property type="evidence" value="ECO:0007669"/>
    <property type="project" value="UniProtKB-UniRule"/>
</dbReference>
<dbReference type="InterPro" id="IPR000979">
    <property type="entry name" value="Phosphodiesterase_MJ0936/Vps29"/>
</dbReference>
<organism evidence="3 4">
    <name type="scientific">Halorutilus salinus</name>
    <dbReference type="NCBI Taxonomy" id="2487751"/>
    <lineage>
        <taxon>Archaea</taxon>
        <taxon>Methanobacteriati</taxon>
        <taxon>Methanobacteriota</taxon>
        <taxon>Stenosarchaea group</taxon>
        <taxon>Halobacteria</taxon>
        <taxon>Halorutilales</taxon>
        <taxon>Halorutilaceae</taxon>
        <taxon>Halorutilus</taxon>
    </lineage>
</organism>
<keyword evidence="4" id="KW-1185">Reference proteome</keyword>
<dbReference type="EMBL" id="RKLV01000002">
    <property type="protein sequence ID" value="MCX2818183.1"/>
    <property type="molecule type" value="Genomic_DNA"/>
</dbReference>
<sequence>MQVALVSDSHVPERADDVPDEVLNACEDADMTVHAGDFTSPDAYEAFDETGELVAVYGNMDEVLDLPRVDSFAAGGVGFVVIHGTGSLINYEERVTETARNEVGDDAVAVSGHTHEVTDETYEGIRILNPGSCTGAMPASRATYMLVEVEGGGIDDVEVVEVG</sequence>